<accession>A0A1S3JE04</accession>
<dbReference type="RefSeq" id="XP_013408562.1">
    <property type="nucleotide sequence ID" value="XM_013553108.1"/>
</dbReference>
<dbReference type="GeneID" id="106172409"/>
<evidence type="ECO:0000256" key="6">
    <source>
        <dbReference type="ARBA" id="ARBA00022989"/>
    </source>
</evidence>
<evidence type="ECO:0000256" key="9">
    <source>
        <dbReference type="ARBA" id="ARBA00023180"/>
    </source>
</evidence>
<evidence type="ECO:0000313" key="13">
    <source>
        <dbReference type="RefSeq" id="XP_013408562.1"/>
    </source>
</evidence>
<dbReference type="Gene3D" id="3.40.50.300">
    <property type="entry name" value="P-loop containing nucleotide triphosphate hydrolases"/>
    <property type="match status" value="1"/>
</dbReference>
<evidence type="ECO:0000256" key="10">
    <source>
        <dbReference type="SAM" id="Phobius"/>
    </source>
</evidence>
<keyword evidence="5" id="KW-0735">Signal-anchor</keyword>
<name>A0A1S3JE04_LINAN</name>
<dbReference type="AlphaFoldDB" id="A0A1S3JE04"/>
<dbReference type="InterPro" id="IPR009729">
    <property type="entry name" value="Gal-3-0_sulfotransfrase"/>
</dbReference>
<dbReference type="Pfam" id="PF06990">
    <property type="entry name" value="Gal-3-0_sulfotr"/>
    <property type="match status" value="1"/>
</dbReference>
<evidence type="ECO:0000313" key="15">
    <source>
        <dbReference type="RefSeq" id="XP_013408564.1"/>
    </source>
</evidence>
<keyword evidence="7" id="KW-0333">Golgi apparatus</keyword>
<dbReference type="PANTHER" id="PTHR14647">
    <property type="entry name" value="GALACTOSE-3-O-SULFOTRANSFERASE"/>
    <property type="match status" value="1"/>
</dbReference>
<evidence type="ECO:0000256" key="2">
    <source>
        <dbReference type="ARBA" id="ARBA00008124"/>
    </source>
</evidence>
<organism evidence="11 14">
    <name type="scientific">Lingula anatina</name>
    <name type="common">Brachiopod</name>
    <name type="synonym">Lingula unguis</name>
    <dbReference type="NCBI Taxonomy" id="7574"/>
    <lineage>
        <taxon>Eukaryota</taxon>
        <taxon>Metazoa</taxon>
        <taxon>Spiralia</taxon>
        <taxon>Lophotrochozoa</taxon>
        <taxon>Brachiopoda</taxon>
        <taxon>Linguliformea</taxon>
        <taxon>Lingulata</taxon>
        <taxon>Lingulida</taxon>
        <taxon>Linguloidea</taxon>
        <taxon>Lingulidae</taxon>
        <taxon>Lingula</taxon>
    </lineage>
</organism>
<dbReference type="RefSeq" id="XP_013408561.1">
    <property type="nucleotide sequence ID" value="XM_013553107.1"/>
</dbReference>
<dbReference type="RefSeq" id="XP_013408563.1">
    <property type="nucleotide sequence ID" value="XM_013553109.1"/>
</dbReference>
<dbReference type="RefSeq" id="XP_013408564.1">
    <property type="nucleotide sequence ID" value="XM_013553110.1"/>
</dbReference>
<evidence type="ECO:0000256" key="5">
    <source>
        <dbReference type="ARBA" id="ARBA00022968"/>
    </source>
</evidence>
<evidence type="ECO:0000313" key="11">
    <source>
        <dbReference type="Proteomes" id="UP000085678"/>
    </source>
</evidence>
<sequence length="421" mass="48608">MGRFKLIGVIVVILVTCCSYLLVMTDQASSILSGEVFRPLTASSKTKISDTRSLADDYKMSLVYRSSSDIAPVPEYKSFQGATWPGRCSPHRHIVFVKIPKTGSTTVSNILLRYAFQNDLRVALPAAGRHNLTIRNSNYDLHADQFDSTSRAKYDIMAHHSNYSREAVARIMPADSVYVVMLREPLTHFVSGFNFFKVGEKLGLEGRGQLHTFLSSRDLYKSRKVPNLINVMIKYLGFPTSPNKNITSVNDFLRIIDKEFDYVLILKYIDEGLVMLKRRLCWDIADIIYLKIHKIKATEYQDLKREGEDPAVSQLLHKLSKKDYLLYQYFKRKFEKTLLKQNDDFFEEVKFLKETNEKVSTFCKARSKDSTLNIRACNWTRGFTIRKPHCKLMKLTNVKFSVLLKNKFSKSVRNDVTRRIL</sequence>
<evidence type="ECO:0000256" key="1">
    <source>
        <dbReference type="ARBA" id="ARBA00004323"/>
    </source>
</evidence>
<dbReference type="OrthoDB" id="514299at2759"/>
<dbReference type="STRING" id="7574.A0A1S3JE04"/>
<proteinExistence type="inferred from homology"/>
<evidence type="ECO:0000256" key="8">
    <source>
        <dbReference type="ARBA" id="ARBA00023136"/>
    </source>
</evidence>
<keyword evidence="4 10" id="KW-0812">Transmembrane</keyword>
<protein>
    <submittedName>
        <fullName evidence="12 13">Galactosylceramide sulfotransferase</fullName>
    </submittedName>
</protein>
<dbReference type="GO" id="GO:0009247">
    <property type="term" value="P:glycolipid biosynthetic process"/>
    <property type="evidence" value="ECO:0007669"/>
    <property type="project" value="InterPro"/>
</dbReference>
<reference evidence="12 13" key="1">
    <citation type="submission" date="2025-04" db="UniProtKB">
        <authorList>
            <consortium name="RefSeq"/>
        </authorList>
    </citation>
    <scope>IDENTIFICATION</scope>
    <source>
        <tissue evidence="12 13">Gonads</tissue>
    </source>
</reference>
<keyword evidence="11" id="KW-1185">Reference proteome</keyword>
<dbReference type="InterPro" id="IPR027417">
    <property type="entry name" value="P-loop_NTPase"/>
</dbReference>
<gene>
    <name evidence="12 13 14 15" type="primary">LOC106172409</name>
</gene>
<dbReference type="PANTHER" id="PTHR14647:SF87">
    <property type="entry name" value="PUTATIVE-RELATED"/>
    <property type="match status" value="1"/>
</dbReference>
<keyword evidence="3" id="KW-0808">Transferase</keyword>
<evidence type="ECO:0000313" key="12">
    <source>
        <dbReference type="RefSeq" id="XP_013408561.1"/>
    </source>
</evidence>
<evidence type="ECO:0000256" key="7">
    <source>
        <dbReference type="ARBA" id="ARBA00023034"/>
    </source>
</evidence>
<keyword evidence="6 10" id="KW-1133">Transmembrane helix</keyword>
<evidence type="ECO:0000256" key="4">
    <source>
        <dbReference type="ARBA" id="ARBA00022692"/>
    </source>
</evidence>
<evidence type="ECO:0000256" key="3">
    <source>
        <dbReference type="ARBA" id="ARBA00022679"/>
    </source>
</evidence>
<keyword evidence="9" id="KW-0325">Glycoprotein</keyword>
<evidence type="ECO:0000313" key="14">
    <source>
        <dbReference type="RefSeq" id="XP_013408563.1"/>
    </source>
</evidence>
<comment type="subcellular location">
    <subcellularLocation>
        <location evidence="1">Golgi apparatus membrane</location>
        <topology evidence="1">Single-pass type II membrane protein</topology>
    </subcellularLocation>
</comment>
<dbReference type="KEGG" id="lak:106172409"/>
<dbReference type="SUPFAM" id="SSF52540">
    <property type="entry name" value="P-loop containing nucleoside triphosphate hydrolases"/>
    <property type="match status" value="1"/>
</dbReference>
<feature type="transmembrane region" description="Helical" evidence="10">
    <location>
        <begin position="6"/>
        <end position="23"/>
    </location>
</feature>
<comment type="similarity">
    <text evidence="2">Belongs to the galactose-3-O-sulfotransferase family.</text>
</comment>
<dbReference type="Proteomes" id="UP000085678">
    <property type="component" value="Unplaced"/>
</dbReference>
<dbReference type="GO" id="GO:0000139">
    <property type="term" value="C:Golgi membrane"/>
    <property type="evidence" value="ECO:0007669"/>
    <property type="project" value="UniProtKB-SubCell"/>
</dbReference>
<dbReference type="GO" id="GO:0001733">
    <property type="term" value="F:galactosylceramide sulfotransferase activity"/>
    <property type="evidence" value="ECO:0007669"/>
    <property type="project" value="InterPro"/>
</dbReference>
<keyword evidence="8 10" id="KW-0472">Membrane</keyword>